<organism evidence="3">
    <name type="scientific">marine metagenome</name>
    <dbReference type="NCBI Taxonomy" id="408172"/>
    <lineage>
        <taxon>unclassified sequences</taxon>
        <taxon>metagenomes</taxon>
        <taxon>ecological metagenomes</taxon>
    </lineage>
</organism>
<keyword evidence="1" id="KW-0812">Transmembrane</keyword>
<feature type="transmembrane region" description="Helical" evidence="1">
    <location>
        <begin position="173"/>
        <end position="195"/>
    </location>
</feature>
<accession>A0A381RH47</accession>
<dbReference type="Pfam" id="PF14342">
    <property type="entry name" value="DUF4396"/>
    <property type="match status" value="1"/>
</dbReference>
<dbReference type="Gene3D" id="3.30.70.100">
    <property type="match status" value="1"/>
</dbReference>
<name>A0A381RH47_9ZZZZ</name>
<evidence type="ECO:0000313" key="3">
    <source>
        <dbReference type="EMBL" id="SUZ91090.1"/>
    </source>
</evidence>
<dbReference type="CDD" id="cd00371">
    <property type="entry name" value="HMA"/>
    <property type="match status" value="1"/>
</dbReference>
<feature type="domain" description="HMA" evidence="2">
    <location>
        <begin position="5"/>
        <end position="69"/>
    </location>
</feature>
<dbReference type="InterPro" id="IPR025509">
    <property type="entry name" value="DUF4396"/>
</dbReference>
<dbReference type="InterPro" id="IPR036163">
    <property type="entry name" value="HMA_dom_sf"/>
</dbReference>
<gene>
    <name evidence="3" type="ORF">METZ01_LOCUS43944</name>
</gene>
<feature type="transmembrane region" description="Helical" evidence="1">
    <location>
        <begin position="111"/>
        <end position="129"/>
    </location>
</feature>
<dbReference type="Pfam" id="PF00403">
    <property type="entry name" value="HMA"/>
    <property type="match status" value="1"/>
</dbReference>
<dbReference type="PROSITE" id="PS50846">
    <property type="entry name" value="HMA_2"/>
    <property type="match status" value="1"/>
</dbReference>
<protein>
    <recommendedName>
        <fullName evidence="2">HMA domain-containing protein</fullName>
    </recommendedName>
</protein>
<keyword evidence="1" id="KW-0472">Membrane</keyword>
<proteinExistence type="predicted"/>
<dbReference type="InterPro" id="IPR006121">
    <property type="entry name" value="HMA_dom"/>
</dbReference>
<evidence type="ECO:0000256" key="1">
    <source>
        <dbReference type="SAM" id="Phobius"/>
    </source>
</evidence>
<dbReference type="EMBL" id="UINC01001947">
    <property type="protein sequence ID" value="SUZ91090.1"/>
    <property type="molecule type" value="Genomic_DNA"/>
</dbReference>
<feature type="transmembrane region" description="Helical" evidence="1">
    <location>
        <begin position="141"/>
        <end position="161"/>
    </location>
</feature>
<evidence type="ECO:0000259" key="2">
    <source>
        <dbReference type="PROSITE" id="PS50846"/>
    </source>
</evidence>
<feature type="transmembrane region" description="Helical" evidence="1">
    <location>
        <begin position="207"/>
        <end position="228"/>
    </location>
</feature>
<dbReference type="GO" id="GO:0046872">
    <property type="term" value="F:metal ion binding"/>
    <property type="evidence" value="ECO:0007669"/>
    <property type="project" value="InterPro"/>
</dbReference>
<reference evidence="3" key="1">
    <citation type="submission" date="2018-05" db="EMBL/GenBank/DDBJ databases">
        <authorList>
            <person name="Lanie J.A."/>
            <person name="Ng W.-L."/>
            <person name="Kazmierczak K.M."/>
            <person name="Andrzejewski T.M."/>
            <person name="Davidsen T.M."/>
            <person name="Wayne K.J."/>
            <person name="Tettelin H."/>
            <person name="Glass J.I."/>
            <person name="Rusch D."/>
            <person name="Podicherti R."/>
            <person name="Tsui H.-C.T."/>
            <person name="Winkler M.E."/>
        </authorList>
    </citation>
    <scope>NUCLEOTIDE SEQUENCE</scope>
</reference>
<dbReference type="AlphaFoldDB" id="A0A381RH47"/>
<sequence length="241" mass="25783">MGETTHTTLVVGGMTCGGCAGNVQRALEAVVGVTSAEVNHVEGNANVAHSGVDKSDLEAAVSRAGYSVGDTSGASGLQQLGSPPTSAATSAAGFHWGDRATWWQSANNTKWCLIGCSIGEFGTLAYYSFSGITADLVLYSNMWYFFAILPLINGLATSVMLETILLMQGQMDFSNALSTAMGMSFISMLMMEIAMEITDLLFTSGELGLMYIAIPFMLIVGFLTPWPYNYWRLKKYGQACH</sequence>
<keyword evidence="1" id="KW-1133">Transmembrane helix</keyword>
<dbReference type="SUPFAM" id="SSF55008">
    <property type="entry name" value="HMA, heavy metal-associated domain"/>
    <property type="match status" value="1"/>
</dbReference>